<dbReference type="Proteomes" id="UP000245697">
    <property type="component" value="Unassembled WGS sequence"/>
</dbReference>
<evidence type="ECO:0000313" key="2">
    <source>
        <dbReference type="Proteomes" id="UP000245697"/>
    </source>
</evidence>
<comment type="caution">
    <text evidence="1">The sequence shown here is derived from an EMBL/GenBank/DDBJ whole genome shotgun (WGS) entry which is preliminary data.</text>
</comment>
<proteinExistence type="predicted"/>
<dbReference type="AlphaFoldDB" id="A0A316FBQ8"/>
<accession>A0A316FBQ8</accession>
<dbReference type="EMBL" id="QGGR01000011">
    <property type="protein sequence ID" value="PWK45287.1"/>
    <property type="molecule type" value="Genomic_DNA"/>
</dbReference>
<organism evidence="1 2">
    <name type="scientific">Actinoplanes xinjiangensis</name>
    <dbReference type="NCBI Taxonomy" id="512350"/>
    <lineage>
        <taxon>Bacteria</taxon>
        <taxon>Bacillati</taxon>
        <taxon>Actinomycetota</taxon>
        <taxon>Actinomycetes</taxon>
        <taxon>Micromonosporales</taxon>
        <taxon>Micromonosporaceae</taxon>
        <taxon>Actinoplanes</taxon>
    </lineage>
</organism>
<reference evidence="1 2" key="1">
    <citation type="submission" date="2018-05" db="EMBL/GenBank/DDBJ databases">
        <title>Genomic Encyclopedia of Archaeal and Bacterial Type Strains, Phase II (KMG-II): from individual species to whole genera.</title>
        <authorList>
            <person name="Goeker M."/>
        </authorList>
    </citation>
    <scope>NUCLEOTIDE SEQUENCE [LARGE SCALE GENOMIC DNA]</scope>
    <source>
        <strain evidence="1 2">DSM 45184</strain>
    </source>
</reference>
<dbReference type="OrthoDB" id="3837865at2"/>
<sequence>MEPVNVLALGIDLDLVPTQDGGRATLLPGGHARDSRFTYRPNWALPGWPAAKQTAGPVLGFSRTDLRPGHSARAIVVALFIQHTPQWRDVGPDEVLRMYEGSRLCGHGRVAWVEPATWPLPDDEQDRLAAWLTAT</sequence>
<keyword evidence="2" id="KW-1185">Reference proteome</keyword>
<name>A0A316FBQ8_9ACTN</name>
<evidence type="ECO:0000313" key="1">
    <source>
        <dbReference type="EMBL" id="PWK45287.1"/>
    </source>
</evidence>
<dbReference type="RefSeq" id="WP_109596352.1">
    <property type="nucleotide sequence ID" value="NZ_BONA01000060.1"/>
</dbReference>
<gene>
    <name evidence="1" type="ORF">BC793_111261</name>
</gene>
<protein>
    <submittedName>
        <fullName evidence="1">Uncharacterized protein</fullName>
    </submittedName>
</protein>